<accession>A0A9P9H329</accession>
<dbReference type="EMBL" id="JAGTJS010000013">
    <property type="protein sequence ID" value="KAH7249294.1"/>
    <property type="molecule type" value="Genomic_DNA"/>
</dbReference>
<name>A0A9P9H329_FUSSL</name>
<feature type="region of interest" description="Disordered" evidence="1">
    <location>
        <begin position="37"/>
        <end position="109"/>
    </location>
</feature>
<proteinExistence type="predicted"/>
<evidence type="ECO:0000256" key="1">
    <source>
        <dbReference type="SAM" id="MobiDB-lite"/>
    </source>
</evidence>
<organism evidence="2 3">
    <name type="scientific">Fusarium solani</name>
    <name type="common">Filamentous fungus</name>
    <dbReference type="NCBI Taxonomy" id="169388"/>
    <lineage>
        <taxon>Eukaryota</taxon>
        <taxon>Fungi</taxon>
        <taxon>Dikarya</taxon>
        <taxon>Ascomycota</taxon>
        <taxon>Pezizomycotina</taxon>
        <taxon>Sordariomycetes</taxon>
        <taxon>Hypocreomycetidae</taxon>
        <taxon>Hypocreales</taxon>
        <taxon>Nectriaceae</taxon>
        <taxon>Fusarium</taxon>
        <taxon>Fusarium solani species complex</taxon>
    </lineage>
</organism>
<gene>
    <name evidence="2" type="ORF">B0J15DRAFT_561653</name>
</gene>
<evidence type="ECO:0000313" key="3">
    <source>
        <dbReference type="Proteomes" id="UP000736672"/>
    </source>
</evidence>
<dbReference type="AlphaFoldDB" id="A0A9P9H329"/>
<dbReference type="Proteomes" id="UP000736672">
    <property type="component" value="Unassembled WGS sequence"/>
</dbReference>
<protein>
    <submittedName>
        <fullName evidence="2">Uncharacterized protein</fullName>
    </submittedName>
</protein>
<reference evidence="2" key="1">
    <citation type="journal article" date="2021" name="Nat. Commun.">
        <title>Genetic determinants of endophytism in the Arabidopsis root mycobiome.</title>
        <authorList>
            <person name="Mesny F."/>
            <person name="Miyauchi S."/>
            <person name="Thiergart T."/>
            <person name="Pickel B."/>
            <person name="Atanasova L."/>
            <person name="Karlsson M."/>
            <person name="Huettel B."/>
            <person name="Barry K.W."/>
            <person name="Haridas S."/>
            <person name="Chen C."/>
            <person name="Bauer D."/>
            <person name="Andreopoulos W."/>
            <person name="Pangilinan J."/>
            <person name="LaButti K."/>
            <person name="Riley R."/>
            <person name="Lipzen A."/>
            <person name="Clum A."/>
            <person name="Drula E."/>
            <person name="Henrissat B."/>
            <person name="Kohler A."/>
            <person name="Grigoriev I.V."/>
            <person name="Martin F.M."/>
            <person name="Hacquard S."/>
        </authorList>
    </citation>
    <scope>NUCLEOTIDE SEQUENCE</scope>
    <source>
        <strain evidence="2">FSSC 5 MPI-SDFR-AT-0091</strain>
    </source>
</reference>
<sequence>MQYLTHGQLAQARGEGWPLGCVTQYVQDLNHLFRTGSARGEAASQRTGGPERKRHDFMGTGRRKPTAGTRTGPITERAPGTRDYQSPAGGTRSSPPPQAVGEPASKLTEPGWATLGVNCREPWSSCEISREHRRRRHLKTGQIAMLVGQFDGRPGPSTRARAISIGGPETQLAGTLLRIKICGTPSSRLVEACVQADGSRGRGAVKETRERVCVCVVGSSSVRDEEAQLVESEYTGG</sequence>
<keyword evidence="3" id="KW-1185">Reference proteome</keyword>
<evidence type="ECO:0000313" key="2">
    <source>
        <dbReference type="EMBL" id="KAH7249294.1"/>
    </source>
</evidence>
<comment type="caution">
    <text evidence="2">The sequence shown here is derived from an EMBL/GenBank/DDBJ whole genome shotgun (WGS) entry which is preliminary data.</text>
</comment>
<dbReference type="OrthoDB" id="10586519at2759"/>